<evidence type="ECO:0000256" key="13">
    <source>
        <dbReference type="ARBA" id="ARBA00051330"/>
    </source>
</evidence>
<dbReference type="GO" id="GO:0005737">
    <property type="term" value="C:cytoplasm"/>
    <property type="evidence" value="ECO:0007669"/>
    <property type="project" value="UniProtKB-SubCell"/>
</dbReference>
<evidence type="ECO:0000256" key="9">
    <source>
        <dbReference type="ARBA" id="ARBA00023315"/>
    </source>
</evidence>
<feature type="domain" description="Beta-ketoacyl-[acyl-carrier-protein] synthase III N-terminal" evidence="22">
    <location>
        <begin position="109"/>
        <end position="187"/>
    </location>
</feature>
<evidence type="ECO:0000256" key="20">
    <source>
        <dbReference type="HAMAP-Rule" id="MF_01815"/>
    </source>
</evidence>
<evidence type="ECO:0000256" key="2">
    <source>
        <dbReference type="ARBA" id="ARBA00008642"/>
    </source>
</evidence>
<keyword evidence="4 20" id="KW-0444">Lipid biosynthesis</keyword>
<keyword evidence="5 20" id="KW-0808">Transferase</keyword>
<evidence type="ECO:0000256" key="5">
    <source>
        <dbReference type="ARBA" id="ARBA00022679"/>
    </source>
</evidence>
<name>A0A072NGG5_SCHAZ</name>
<organism evidence="23 24">
    <name type="scientific">Schinkia azotoformans MEV2011</name>
    <dbReference type="NCBI Taxonomy" id="1348973"/>
    <lineage>
        <taxon>Bacteria</taxon>
        <taxon>Bacillati</taxon>
        <taxon>Bacillota</taxon>
        <taxon>Bacilli</taxon>
        <taxon>Bacillales</taxon>
        <taxon>Bacillaceae</taxon>
        <taxon>Calidifontibacillus/Schinkia group</taxon>
        <taxon>Schinkia</taxon>
    </lineage>
</organism>
<accession>A0A072NGG5</accession>
<dbReference type="NCBIfam" id="NF006829">
    <property type="entry name" value="PRK09352.1"/>
    <property type="match status" value="1"/>
</dbReference>
<evidence type="ECO:0000256" key="4">
    <source>
        <dbReference type="ARBA" id="ARBA00022516"/>
    </source>
</evidence>
<dbReference type="Pfam" id="PF08545">
    <property type="entry name" value="ACP_syn_III"/>
    <property type="match status" value="1"/>
</dbReference>
<feature type="domain" description="Beta-ketoacyl-[acyl-carrier-protein] synthase III C-terminal" evidence="21">
    <location>
        <begin position="236"/>
        <end position="325"/>
    </location>
</feature>
<evidence type="ECO:0000256" key="1">
    <source>
        <dbReference type="ARBA" id="ARBA00005194"/>
    </source>
</evidence>
<sequence length="337" mass="36860">MYSSKARITAIGSYVPEKRLTNDDLERLIDTNDEWISKRTGIKERRIAHEDEYTSDIGCKAVWNLMERFEKSVEDVDMIIVCTLTPDFNTPSTAALVQAKLGIKNAGAIDLNAACAGFTYGLHVANGLITAGLHKKILVIGAETLSRITDYEDRTTCIIFGDGGGAVLVEYSENQPSFLSAHVGSAGEKGKNLYVSNLSKQMFEEEIINSGKFVQNGREVYKWAVTTVPKGMESVMEKANLAMSDVDWFIPHSANLRMIESICDKADFSLGKTLYSLVEFGNTSAATIPLSLDKGVLEGKIKNGNKLLLYGFGGGLTHAGLLIDWNIWDKGSETPAL</sequence>
<comment type="catalytic activity">
    <reaction evidence="11">
        <text>malonyl-[ACP] + propanoyl-CoA + H(+) = 3-oxopentanoyl-[ACP] + CO2 + CoA</text>
        <dbReference type="Rhea" id="RHEA:42244"/>
        <dbReference type="Rhea" id="RHEA-COMP:9623"/>
        <dbReference type="Rhea" id="RHEA-COMP:9939"/>
        <dbReference type="ChEBI" id="CHEBI:15378"/>
        <dbReference type="ChEBI" id="CHEBI:16526"/>
        <dbReference type="ChEBI" id="CHEBI:57287"/>
        <dbReference type="ChEBI" id="CHEBI:57392"/>
        <dbReference type="ChEBI" id="CHEBI:78449"/>
        <dbReference type="ChEBI" id="CHEBI:78818"/>
    </reaction>
    <physiologicalReaction direction="left-to-right" evidence="11">
        <dbReference type="Rhea" id="RHEA:42245"/>
    </physiologicalReaction>
</comment>
<dbReference type="Proteomes" id="UP000027936">
    <property type="component" value="Unassembled WGS sequence"/>
</dbReference>
<dbReference type="OrthoDB" id="9815506at2"/>
<evidence type="ECO:0000256" key="18">
    <source>
        <dbReference type="ARBA" id="ARBA00052985"/>
    </source>
</evidence>
<evidence type="ECO:0000256" key="3">
    <source>
        <dbReference type="ARBA" id="ARBA00022490"/>
    </source>
</evidence>
<comment type="caution">
    <text evidence="23">The sequence shown here is derived from an EMBL/GenBank/DDBJ whole genome shotgun (WGS) entry which is preliminary data.</text>
</comment>
<comment type="catalytic activity">
    <reaction evidence="10">
        <text>pentanoyl-CoA + malonyl-[ACP] + H(+) = 3-oxoheptanoyl-[ACP] + CO2 + CoA</text>
        <dbReference type="Rhea" id="RHEA:42252"/>
        <dbReference type="Rhea" id="RHEA-COMP:9623"/>
        <dbReference type="Rhea" id="RHEA-COMP:9943"/>
        <dbReference type="ChEBI" id="CHEBI:15378"/>
        <dbReference type="ChEBI" id="CHEBI:16526"/>
        <dbReference type="ChEBI" id="CHEBI:57287"/>
        <dbReference type="ChEBI" id="CHEBI:57389"/>
        <dbReference type="ChEBI" id="CHEBI:78449"/>
        <dbReference type="ChEBI" id="CHEBI:78824"/>
    </reaction>
    <physiologicalReaction direction="left-to-right" evidence="10">
        <dbReference type="Rhea" id="RHEA:42253"/>
    </physiologicalReaction>
</comment>
<dbReference type="FunFam" id="3.40.47.10:FF:000004">
    <property type="entry name" value="3-oxoacyl-[acyl-carrier-protein] synthase 3"/>
    <property type="match status" value="1"/>
</dbReference>
<dbReference type="PANTHER" id="PTHR34069">
    <property type="entry name" value="3-OXOACYL-[ACYL-CARRIER-PROTEIN] SYNTHASE 3"/>
    <property type="match status" value="1"/>
</dbReference>
<keyword evidence="20" id="KW-0511">Multifunctional enzyme</keyword>
<dbReference type="InterPro" id="IPR013747">
    <property type="entry name" value="ACP_syn_III_C"/>
</dbReference>
<dbReference type="InterPro" id="IPR004655">
    <property type="entry name" value="FabH"/>
</dbReference>
<dbReference type="GO" id="GO:0033818">
    <property type="term" value="F:beta-ketoacyl-acyl-carrier-protein synthase III activity"/>
    <property type="evidence" value="ECO:0007669"/>
    <property type="project" value="UniProtKB-UniRule"/>
</dbReference>
<proteinExistence type="inferred from homology"/>
<dbReference type="NCBIfam" id="TIGR00747">
    <property type="entry name" value="fabH"/>
    <property type="match status" value="1"/>
</dbReference>
<evidence type="ECO:0000256" key="6">
    <source>
        <dbReference type="ARBA" id="ARBA00022832"/>
    </source>
</evidence>
<evidence type="ECO:0000256" key="11">
    <source>
        <dbReference type="ARBA" id="ARBA00050980"/>
    </source>
</evidence>
<feature type="active site" evidence="20">
    <location>
        <position position="252"/>
    </location>
</feature>
<dbReference type="HAMAP" id="MF_01815">
    <property type="entry name" value="FabH"/>
    <property type="match status" value="1"/>
</dbReference>
<evidence type="ECO:0000256" key="14">
    <source>
        <dbReference type="ARBA" id="ARBA00052279"/>
    </source>
</evidence>
<dbReference type="EMBL" id="JJRY01000022">
    <property type="protein sequence ID" value="KEF36799.1"/>
    <property type="molecule type" value="Genomic_DNA"/>
</dbReference>
<evidence type="ECO:0000256" key="12">
    <source>
        <dbReference type="ARBA" id="ARBA00051096"/>
    </source>
</evidence>
<comment type="catalytic activity">
    <reaction evidence="15">
        <text>(2S)-2-methylbutanoyl-CoA + malonyl-[ACP] + H(+) = (4S)-4-methyl-3-oxohexanoyl-[ACP] + CO2 + CoA</text>
        <dbReference type="Rhea" id="RHEA:42276"/>
        <dbReference type="Rhea" id="RHEA-COMP:9623"/>
        <dbReference type="Rhea" id="RHEA-COMP:17148"/>
        <dbReference type="ChEBI" id="CHEBI:15378"/>
        <dbReference type="ChEBI" id="CHEBI:16526"/>
        <dbReference type="ChEBI" id="CHEBI:57287"/>
        <dbReference type="ChEBI" id="CHEBI:78449"/>
        <dbReference type="ChEBI" id="CHEBI:88166"/>
        <dbReference type="ChEBI" id="CHEBI:167462"/>
        <dbReference type="EC" id="2.3.1.300"/>
    </reaction>
    <physiologicalReaction direction="left-to-right" evidence="15">
        <dbReference type="Rhea" id="RHEA:42277"/>
    </physiologicalReaction>
</comment>
<evidence type="ECO:0000256" key="17">
    <source>
        <dbReference type="ARBA" id="ARBA00052801"/>
    </source>
</evidence>
<comment type="catalytic activity">
    <reaction evidence="13">
        <text>hexanoyl-CoA + malonyl-[ACP] + H(+) = 3-oxooctanoyl-[ACP] + CO2 + CoA</text>
        <dbReference type="Rhea" id="RHEA:42256"/>
        <dbReference type="Rhea" id="RHEA-COMP:9623"/>
        <dbReference type="Rhea" id="RHEA-COMP:9633"/>
        <dbReference type="ChEBI" id="CHEBI:15378"/>
        <dbReference type="ChEBI" id="CHEBI:16526"/>
        <dbReference type="ChEBI" id="CHEBI:57287"/>
        <dbReference type="ChEBI" id="CHEBI:62620"/>
        <dbReference type="ChEBI" id="CHEBI:78449"/>
        <dbReference type="ChEBI" id="CHEBI:78460"/>
    </reaction>
    <physiologicalReaction direction="left-to-right" evidence="13">
        <dbReference type="Rhea" id="RHEA:42257"/>
    </physiologicalReaction>
</comment>
<evidence type="ECO:0000256" key="10">
    <source>
        <dbReference type="ARBA" id="ARBA00050479"/>
    </source>
</evidence>
<comment type="subcellular location">
    <subcellularLocation>
        <location evidence="20">Cytoplasm</location>
    </subcellularLocation>
</comment>
<protein>
    <recommendedName>
        <fullName evidence="20">Beta-ketoacyl-[acyl-carrier-protein] synthase III</fullName>
        <shortName evidence="20">Beta-ketoacyl-ACP synthase III</shortName>
        <shortName evidence="20">KAS III</shortName>
        <ecNumber evidence="20">2.3.1.180</ecNumber>
    </recommendedName>
    <alternativeName>
        <fullName evidence="20">3-oxoacyl-[acyl-carrier-protein] synthase 3</fullName>
    </alternativeName>
    <alternativeName>
        <fullName evidence="20">3-oxoacyl-[acyl-carrier-protein] synthase III</fullName>
    </alternativeName>
</protein>
<comment type="catalytic activity">
    <reaction evidence="17">
        <text>butanoyl-CoA + malonyl-[ACP] + H(+) = 3-oxohexanoyl-[ACP] + CO2 + CoA</text>
        <dbReference type="Rhea" id="RHEA:42248"/>
        <dbReference type="Rhea" id="RHEA-COMP:9623"/>
        <dbReference type="Rhea" id="RHEA-COMP:9629"/>
        <dbReference type="ChEBI" id="CHEBI:15378"/>
        <dbReference type="ChEBI" id="CHEBI:16526"/>
        <dbReference type="ChEBI" id="CHEBI:57287"/>
        <dbReference type="ChEBI" id="CHEBI:57371"/>
        <dbReference type="ChEBI" id="CHEBI:78449"/>
        <dbReference type="ChEBI" id="CHEBI:78456"/>
    </reaction>
    <physiologicalReaction direction="left-to-right" evidence="17">
        <dbReference type="Rhea" id="RHEA:42249"/>
    </physiologicalReaction>
</comment>
<feature type="active site" evidence="20">
    <location>
        <position position="115"/>
    </location>
</feature>
<keyword evidence="6 20" id="KW-0276">Fatty acid metabolism</keyword>
<dbReference type="AlphaFoldDB" id="A0A072NGG5"/>
<evidence type="ECO:0000256" key="19">
    <source>
        <dbReference type="ARBA" id="ARBA00056015"/>
    </source>
</evidence>
<comment type="subunit">
    <text evidence="20">Homodimer.</text>
</comment>
<dbReference type="UniPathway" id="UPA00094"/>
<dbReference type="CDD" id="cd00830">
    <property type="entry name" value="KAS_III"/>
    <property type="match status" value="1"/>
</dbReference>
<comment type="function">
    <text evidence="19">Catalyzes the condensation reaction of fatty acid synthesis by the addition to an acyl acceptor of two carbons from malonyl-ACP. Catalyzes the first condensation reaction which initiates fatty acid synthesis and may therefore play a role in governing the total rate of fatty acid production. Possesses both acetoacetyl-ACP synthase and acetyl transacylase activities. Has some substrate specificity for branched chain acyl-CoA, determining the biosynthesis of branched-chain of fatty acids instead of straight-chain.</text>
</comment>
<evidence type="ECO:0000256" key="16">
    <source>
        <dbReference type="ARBA" id="ARBA00052467"/>
    </source>
</evidence>
<feature type="region of interest" description="ACP-binding" evidence="20">
    <location>
        <begin position="253"/>
        <end position="257"/>
    </location>
</feature>
<dbReference type="RefSeq" id="WP_035197715.1">
    <property type="nucleotide sequence ID" value="NZ_JJRY01000022.1"/>
</dbReference>
<keyword evidence="3 20" id="KW-0963">Cytoplasm</keyword>
<dbReference type="EC" id="2.3.1.180" evidence="20"/>
<comment type="pathway">
    <text evidence="1 20">Lipid metabolism; fatty acid biosynthesis.</text>
</comment>
<dbReference type="Gene3D" id="3.40.47.10">
    <property type="match status" value="1"/>
</dbReference>
<dbReference type="InterPro" id="IPR013751">
    <property type="entry name" value="ACP_syn_III_N"/>
</dbReference>
<comment type="similarity">
    <text evidence="2 20">Belongs to the thiolase-like superfamily. FabH family.</text>
</comment>
<dbReference type="GO" id="GO:0004315">
    <property type="term" value="F:3-oxoacyl-[acyl-carrier-protein] synthase activity"/>
    <property type="evidence" value="ECO:0007669"/>
    <property type="project" value="InterPro"/>
</dbReference>
<keyword evidence="7 20" id="KW-0443">Lipid metabolism</keyword>
<dbReference type="Pfam" id="PF08541">
    <property type="entry name" value="ACP_syn_III_C"/>
    <property type="match status" value="1"/>
</dbReference>
<evidence type="ECO:0000256" key="8">
    <source>
        <dbReference type="ARBA" id="ARBA00023160"/>
    </source>
</evidence>
<dbReference type="PANTHER" id="PTHR34069:SF2">
    <property type="entry name" value="BETA-KETOACYL-[ACYL-CARRIER-PROTEIN] SYNTHASE III"/>
    <property type="match status" value="1"/>
</dbReference>
<dbReference type="SUPFAM" id="SSF53901">
    <property type="entry name" value="Thiolase-like"/>
    <property type="match status" value="1"/>
</dbReference>
<comment type="domain">
    <text evidence="20">The last Arg residue of the ACP-binding site is essential for the weak association between ACP/AcpP and FabH.</text>
</comment>
<gene>
    <name evidence="20" type="primary">fabH</name>
    <name evidence="23" type="ORF">M670_04051</name>
</gene>
<comment type="function">
    <text evidence="20">Catalyzes the condensation reaction of fatty acid synthesis by the addition to an acyl acceptor of two carbons from malonyl-ACP. Catalyzes the first condensation reaction which initiates fatty acid synthesis and may therefore play a role in governing the total rate of fatty acid production. Possesses both acetoacetyl-ACP synthase and acetyl transacylase activities. Its substrate specificity determines the biosynthesis of branched-chain and/or straight-chain of fatty acids.</text>
</comment>
<comment type="catalytic activity">
    <reaction evidence="14">
        <text>heptanoyl-CoA + malonyl-[ACP] + H(+) = 3-oxononanoyl-[ACP] + CO2 + CoA</text>
        <dbReference type="Rhea" id="RHEA:42260"/>
        <dbReference type="Rhea" id="RHEA-COMP:9623"/>
        <dbReference type="Rhea" id="RHEA-COMP:9944"/>
        <dbReference type="ChEBI" id="CHEBI:15378"/>
        <dbReference type="ChEBI" id="CHEBI:16526"/>
        <dbReference type="ChEBI" id="CHEBI:57287"/>
        <dbReference type="ChEBI" id="CHEBI:78449"/>
        <dbReference type="ChEBI" id="CHEBI:78811"/>
        <dbReference type="ChEBI" id="CHEBI:78826"/>
    </reaction>
    <physiologicalReaction direction="left-to-right" evidence="14">
        <dbReference type="Rhea" id="RHEA:42261"/>
    </physiologicalReaction>
</comment>
<dbReference type="PATRIC" id="fig|1348973.3.peg.3935"/>
<keyword evidence="8 20" id="KW-0275">Fatty acid biosynthesis</keyword>
<feature type="active site" evidence="20">
    <location>
        <position position="282"/>
    </location>
</feature>
<comment type="catalytic activity">
    <reaction evidence="16">
        <text>2-methylpropanoyl-CoA + malonyl-[ACP] + H(+) = 4-methyl-3-oxopentanoyl-[ACP] + CO2 + CoA</text>
        <dbReference type="Rhea" id="RHEA:42268"/>
        <dbReference type="Rhea" id="RHEA-COMP:9623"/>
        <dbReference type="Rhea" id="RHEA-COMP:9940"/>
        <dbReference type="ChEBI" id="CHEBI:15378"/>
        <dbReference type="ChEBI" id="CHEBI:16526"/>
        <dbReference type="ChEBI" id="CHEBI:57287"/>
        <dbReference type="ChEBI" id="CHEBI:57338"/>
        <dbReference type="ChEBI" id="CHEBI:78449"/>
        <dbReference type="ChEBI" id="CHEBI:78820"/>
        <dbReference type="EC" id="2.3.1.300"/>
    </reaction>
    <physiologicalReaction direction="left-to-right" evidence="16">
        <dbReference type="Rhea" id="RHEA:42269"/>
    </physiologicalReaction>
</comment>
<evidence type="ECO:0000259" key="21">
    <source>
        <dbReference type="Pfam" id="PF08541"/>
    </source>
</evidence>
<keyword evidence="9 20" id="KW-0012">Acyltransferase</keyword>
<dbReference type="GO" id="GO:0044550">
    <property type="term" value="P:secondary metabolite biosynthetic process"/>
    <property type="evidence" value="ECO:0007669"/>
    <property type="project" value="TreeGrafter"/>
</dbReference>
<evidence type="ECO:0000256" key="7">
    <source>
        <dbReference type="ARBA" id="ARBA00023098"/>
    </source>
</evidence>
<evidence type="ECO:0000259" key="22">
    <source>
        <dbReference type="Pfam" id="PF08545"/>
    </source>
</evidence>
<dbReference type="InterPro" id="IPR016039">
    <property type="entry name" value="Thiolase-like"/>
</dbReference>
<evidence type="ECO:0000313" key="23">
    <source>
        <dbReference type="EMBL" id="KEF36799.1"/>
    </source>
</evidence>
<reference evidence="23 24" key="1">
    <citation type="submission" date="2014-04" db="EMBL/GenBank/DDBJ databases">
        <title>Draft genome sequence of Bacillus azotoformans MEV2011, a (co-) denitrifying strain unable to grow in the presence of oxygen.</title>
        <authorList>
            <person name="Nielsen M."/>
            <person name="Schreiber L."/>
            <person name="Finster K."/>
            <person name="Schramm A."/>
        </authorList>
    </citation>
    <scope>NUCLEOTIDE SEQUENCE [LARGE SCALE GENOMIC DNA]</scope>
    <source>
        <strain evidence="23 24">MEV2011</strain>
    </source>
</reference>
<comment type="catalytic activity">
    <reaction evidence="18">
        <text>3-methylbutanoyl-CoA + malonyl-[ACP] + H(+) = 5-methyl-3-oxohexanoyl-[ACP] + CO2 + CoA</text>
        <dbReference type="Rhea" id="RHEA:42272"/>
        <dbReference type="Rhea" id="RHEA-COMP:9623"/>
        <dbReference type="Rhea" id="RHEA-COMP:9941"/>
        <dbReference type="ChEBI" id="CHEBI:15378"/>
        <dbReference type="ChEBI" id="CHEBI:16526"/>
        <dbReference type="ChEBI" id="CHEBI:57287"/>
        <dbReference type="ChEBI" id="CHEBI:57345"/>
        <dbReference type="ChEBI" id="CHEBI:78449"/>
        <dbReference type="ChEBI" id="CHEBI:78822"/>
        <dbReference type="EC" id="2.3.1.300"/>
    </reaction>
    <physiologicalReaction direction="left-to-right" evidence="18">
        <dbReference type="Rhea" id="RHEA:42273"/>
    </physiologicalReaction>
</comment>
<evidence type="ECO:0000313" key="24">
    <source>
        <dbReference type="Proteomes" id="UP000027936"/>
    </source>
</evidence>
<evidence type="ECO:0000256" key="15">
    <source>
        <dbReference type="ARBA" id="ARBA00052407"/>
    </source>
</evidence>
<comment type="catalytic activity">
    <reaction evidence="12">
        <text>malonyl-[ACP] + acetyl-CoA + H(+) = 3-oxobutanoyl-[ACP] + CO2 + CoA</text>
        <dbReference type="Rhea" id="RHEA:12080"/>
        <dbReference type="Rhea" id="RHEA-COMP:9623"/>
        <dbReference type="Rhea" id="RHEA-COMP:9625"/>
        <dbReference type="ChEBI" id="CHEBI:15378"/>
        <dbReference type="ChEBI" id="CHEBI:16526"/>
        <dbReference type="ChEBI" id="CHEBI:57287"/>
        <dbReference type="ChEBI" id="CHEBI:57288"/>
        <dbReference type="ChEBI" id="CHEBI:78449"/>
        <dbReference type="ChEBI" id="CHEBI:78450"/>
        <dbReference type="EC" id="2.3.1.180"/>
    </reaction>
    <physiologicalReaction direction="left-to-right" evidence="12">
        <dbReference type="Rhea" id="RHEA:12081"/>
    </physiologicalReaction>
</comment>
<dbReference type="GO" id="GO:0006633">
    <property type="term" value="P:fatty acid biosynthetic process"/>
    <property type="evidence" value="ECO:0007669"/>
    <property type="project" value="UniProtKB-UniRule"/>
</dbReference>